<name>A0AAN9B2P2_9CAEN</name>
<feature type="signal peptide" evidence="2">
    <location>
        <begin position="1"/>
        <end position="16"/>
    </location>
</feature>
<dbReference type="Proteomes" id="UP001374579">
    <property type="component" value="Unassembled WGS sequence"/>
</dbReference>
<comment type="caution">
    <text evidence="3">The sequence shown here is derived from an EMBL/GenBank/DDBJ whole genome shotgun (WGS) entry which is preliminary data.</text>
</comment>
<accession>A0AAN9B2P2</accession>
<feature type="compositionally biased region" description="Basic and acidic residues" evidence="1">
    <location>
        <begin position="258"/>
        <end position="274"/>
    </location>
</feature>
<reference evidence="3 4" key="1">
    <citation type="submission" date="2024-02" db="EMBL/GenBank/DDBJ databases">
        <title>Chromosome-scale genome assembly of the rough periwinkle Littorina saxatilis.</title>
        <authorList>
            <person name="De Jode A."/>
            <person name="Faria R."/>
            <person name="Formenti G."/>
            <person name="Sims Y."/>
            <person name="Smith T.P."/>
            <person name="Tracey A."/>
            <person name="Wood J.M.D."/>
            <person name="Zagrodzka Z.B."/>
            <person name="Johannesson K."/>
            <person name="Butlin R.K."/>
            <person name="Leder E.H."/>
        </authorList>
    </citation>
    <scope>NUCLEOTIDE SEQUENCE [LARGE SCALE GENOMIC DNA]</scope>
    <source>
        <strain evidence="3">Snail1</strain>
        <tissue evidence="3">Muscle</tissue>
    </source>
</reference>
<gene>
    <name evidence="3" type="ORF">V1264_004974</name>
</gene>
<organism evidence="3 4">
    <name type="scientific">Littorina saxatilis</name>
    <dbReference type="NCBI Taxonomy" id="31220"/>
    <lineage>
        <taxon>Eukaryota</taxon>
        <taxon>Metazoa</taxon>
        <taxon>Spiralia</taxon>
        <taxon>Lophotrochozoa</taxon>
        <taxon>Mollusca</taxon>
        <taxon>Gastropoda</taxon>
        <taxon>Caenogastropoda</taxon>
        <taxon>Littorinimorpha</taxon>
        <taxon>Littorinoidea</taxon>
        <taxon>Littorinidae</taxon>
        <taxon>Littorina</taxon>
    </lineage>
</organism>
<keyword evidence="4" id="KW-1185">Reference proteome</keyword>
<dbReference type="AlphaFoldDB" id="A0AAN9B2P2"/>
<proteinExistence type="predicted"/>
<evidence type="ECO:0000313" key="3">
    <source>
        <dbReference type="EMBL" id="KAK7098100.1"/>
    </source>
</evidence>
<feature type="compositionally biased region" description="Basic and acidic residues" evidence="1">
    <location>
        <begin position="74"/>
        <end position="97"/>
    </location>
</feature>
<feature type="compositionally biased region" description="Polar residues" evidence="1">
    <location>
        <begin position="186"/>
        <end position="196"/>
    </location>
</feature>
<sequence>MLLSWCLFTLPHLWYAHHAARALSDSPRQRQIKHDSVITSYGTTNFSSPAISEAQHLPRHDRPAVTAESAKQYVKETRGNSDTLSVDHDNSRTDDIPIKLNNNNEFDSERTNRNDDVRIQNSGNDALAIENHGFASDENISSEGRGHDVVANSRQDVPTNSRNVILVTGNSGLDFVSGDKNRKDFPNNTHTGYSESKSLDHVNNGEEANNQKTYENDLVNNENNMGESVPNSKNEHVSNRIIESGDARDGNNGNEFADDGKNRDSFVKNENKDDDFVNHDVHGDTAFIERENNRNIAHYKEKPAPGNTQINGTERFPWKPFKAEGVDCFKLFAGDESELQLAKDIQPPAYNTTDLIRDASGCSDFVAQNGFYYKPTDDDGERFPHCVQYFGL</sequence>
<evidence type="ECO:0000313" key="4">
    <source>
        <dbReference type="Proteomes" id="UP001374579"/>
    </source>
</evidence>
<protein>
    <submittedName>
        <fullName evidence="3">Uncharacterized protein</fullName>
    </submittedName>
</protein>
<evidence type="ECO:0000256" key="1">
    <source>
        <dbReference type="SAM" id="MobiDB-lite"/>
    </source>
</evidence>
<dbReference type="EMBL" id="JBAMIC010000013">
    <property type="protein sequence ID" value="KAK7098100.1"/>
    <property type="molecule type" value="Genomic_DNA"/>
</dbReference>
<feature type="region of interest" description="Disordered" evidence="1">
    <location>
        <begin position="242"/>
        <end position="274"/>
    </location>
</feature>
<keyword evidence="2" id="KW-0732">Signal</keyword>
<feature type="chain" id="PRO_5043019852" evidence="2">
    <location>
        <begin position="17"/>
        <end position="392"/>
    </location>
</feature>
<feature type="region of interest" description="Disordered" evidence="1">
    <location>
        <begin position="74"/>
        <end position="110"/>
    </location>
</feature>
<feature type="region of interest" description="Disordered" evidence="1">
    <location>
        <begin position="178"/>
        <end position="210"/>
    </location>
</feature>
<evidence type="ECO:0000256" key="2">
    <source>
        <dbReference type="SAM" id="SignalP"/>
    </source>
</evidence>